<dbReference type="AlphaFoldDB" id="A0A7G7WAB5"/>
<gene>
    <name evidence="1" type="ORF">H4317_05750</name>
</gene>
<organism evidence="1 2">
    <name type="scientific">Hymenobacter sediminicola</name>
    <dbReference type="NCBI Taxonomy" id="2761579"/>
    <lineage>
        <taxon>Bacteria</taxon>
        <taxon>Pseudomonadati</taxon>
        <taxon>Bacteroidota</taxon>
        <taxon>Cytophagia</taxon>
        <taxon>Cytophagales</taxon>
        <taxon>Hymenobacteraceae</taxon>
        <taxon>Hymenobacter</taxon>
    </lineage>
</organism>
<dbReference type="RefSeq" id="WP_185889187.1">
    <property type="nucleotide sequence ID" value="NZ_CP060202.1"/>
</dbReference>
<evidence type="ECO:0000313" key="2">
    <source>
        <dbReference type="Proteomes" id="UP000515489"/>
    </source>
</evidence>
<sequence>MEPKKAVEIASGQVKLSLPQSWSSHEVLSVFPPDCEICSGSEYEEIFRIKNGAGVRITVMIFPGGVVSVPSSKDEVFGIKEKNPGCIIGDTISENRQGYKYTSISYRQVDSTMPYYYHVSTKWSGPYRTVVAHFGGKDTKDFWETVAEIQKSVRINPAFLNTAKL</sequence>
<reference evidence="1 2" key="1">
    <citation type="submission" date="2020-08" db="EMBL/GenBank/DDBJ databases">
        <title>Hymenobacter sp. S2-20-2 genome sequencing.</title>
        <authorList>
            <person name="Jin L."/>
        </authorList>
    </citation>
    <scope>NUCLEOTIDE SEQUENCE [LARGE SCALE GENOMIC DNA]</scope>
    <source>
        <strain evidence="1 2">S2-20-2</strain>
    </source>
</reference>
<dbReference type="KEGG" id="hsk:H4317_05750"/>
<protein>
    <submittedName>
        <fullName evidence="1">Uncharacterized protein</fullName>
    </submittedName>
</protein>
<proteinExistence type="predicted"/>
<dbReference type="EMBL" id="CP060202">
    <property type="protein sequence ID" value="QNH63308.1"/>
    <property type="molecule type" value="Genomic_DNA"/>
</dbReference>
<dbReference type="Proteomes" id="UP000515489">
    <property type="component" value="Chromosome"/>
</dbReference>
<accession>A0A7G7WAB5</accession>
<keyword evidence="2" id="KW-1185">Reference proteome</keyword>
<name>A0A7G7WAB5_9BACT</name>
<evidence type="ECO:0000313" key="1">
    <source>
        <dbReference type="EMBL" id="QNH63308.1"/>
    </source>
</evidence>